<evidence type="ECO:0000313" key="3">
    <source>
        <dbReference type="Proteomes" id="UP000517315"/>
    </source>
</evidence>
<keyword evidence="3" id="KW-1185">Reference proteome</keyword>
<name>A0ABR6AZC6_9BACI</name>
<sequence>MLPMKKLMKACTLSLAALGALTFFQTEGAHAAAQPKEPVIAKAPIMNKVITVNRTLTVGSSIAVSLPASQISVSGATYAIQLDQTAPNFTWIRAVQRGSVTVSYYNSLGELVINYITVR</sequence>
<gene>
    <name evidence="2" type="ORF">HNP39_000945</name>
</gene>
<evidence type="ECO:0000256" key="1">
    <source>
        <dbReference type="SAM" id="SignalP"/>
    </source>
</evidence>
<comment type="caution">
    <text evidence="2">The sequence shown here is derived from an EMBL/GenBank/DDBJ whole genome shotgun (WGS) entry which is preliminary data.</text>
</comment>
<evidence type="ECO:0000313" key="2">
    <source>
        <dbReference type="EMBL" id="MBA8917233.1"/>
    </source>
</evidence>
<reference evidence="2 3" key="1">
    <citation type="submission" date="2020-08" db="EMBL/GenBank/DDBJ databases">
        <title>Functional genomics of gut bacteria from endangered species of beetles.</title>
        <authorList>
            <person name="Carlos-Shanley C."/>
        </authorList>
    </citation>
    <scope>NUCLEOTIDE SEQUENCE [LARGE SCALE GENOMIC DNA]</scope>
    <source>
        <strain evidence="2 3">S00152</strain>
    </source>
</reference>
<proteinExistence type="predicted"/>
<keyword evidence="1" id="KW-0732">Signal</keyword>
<dbReference type="EMBL" id="JACJIG010000001">
    <property type="protein sequence ID" value="MBA8917233.1"/>
    <property type="molecule type" value="Genomic_DNA"/>
</dbReference>
<accession>A0ABR6AZC6</accession>
<protein>
    <submittedName>
        <fullName evidence="2">Uncharacterized protein</fullName>
    </submittedName>
</protein>
<dbReference type="Proteomes" id="UP000517315">
    <property type="component" value="Unassembled WGS sequence"/>
</dbReference>
<organism evidence="2 3">
    <name type="scientific">Bacillus aerius</name>
    <dbReference type="NCBI Taxonomy" id="293388"/>
    <lineage>
        <taxon>Bacteria</taxon>
        <taxon>Bacillati</taxon>
        <taxon>Bacillota</taxon>
        <taxon>Bacilli</taxon>
        <taxon>Bacillales</taxon>
        <taxon>Bacillaceae</taxon>
        <taxon>Bacillus</taxon>
    </lineage>
</organism>
<feature type="chain" id="PRO_5046225161" evidence="1">
    <location>
        <begin position="32"/>
        <end position="119"/>
    </location>
</feature>
<feature type="signal peptide" evidence="1">
    <location>
        <begin position="1"/>
        <end position="31"/>
    </location>
</feature>